<evidence type="ECO:0000313" key="10">
    <source>
        <dbReference type="Proteomes" id="UP001236507"/>
    </source>
</evidence>
<evidence type="ECO:0000256" key="6">
    <source>
        <dbReference type="ARBA" id="ARBA00023136"/>
    </source>
</evidence>
<evidence type="ECO:0000256" key="3">
    <source>
        <dbReference type="ARBA" id="ARBA00022475"/>
    </source>
</evidence>
<evidence type="ECO:0000256" key="4">
    <source>
        <dbReference type="ARBA" id="ARBA00022692"/>
    </source>
</evidence>
<evidence type="ECO:0000259" key="8">
    <source>
        <dbReference type="Pfam" id="PF02687"/>
    </source>
</evidence>
<feature type="transmembrane region" description="Helical" evidence="7">
    <location>
        <begin position="262"/>
        <end position="283"/>
    </location>
</feature>
<evidence type="ECO:0000256" key="2">
    <source>
        <dbReference type="ARBA" id="ARBA00022448"/>
    </source>
</evidence>
<keyword evidence="4 7" id="KW-0812">Transmembrane</keyword>
<keyword evidence="3" id="KW-1003">Cell membrane</keyword>
<dbReference type="Proteomes" id="UP001236507">
    <property type="component" value="Unassembled WGS sequence"/>
</dbReference>
<keyword evidence="2" id="KW-0813">Transport</keyword>
<dbReference type="PANTHER" id="PTHR43738">
    <property type="entry name" value="ABC TRANSPORTER, MEMBRANE PROTEIN"/>
    <property type="match status" value="1"/>
</dbReference>
<evidence type="ECO:0000256" key="7">
    <source>
        <dbReference type="SAM" id="Phobius"/>
    </source>
</evidence>
<comment type="caution">
    <text evidence="9">The sequence shown here is derived from an EMBL/GenBank/DDBJ whole genome shotgun (WGS) entry which is preliminary data.</text>
</comment>
<feature type="transmembrane region" description="Helical" evidence="7">
    <location>
        <begin position="346"/>
        <end position="365"/>
    </location>
</feature>
<evidence type="ECO:0000256" key="5">
    <source>
        <dbReference type="ARBA" id="ARBA00022989"/>
    </source>
</evidence>
<reference evidence="9 10" key="1">
    <citation type="submission" date="2023-05" db="EMBL/GenBank/DDBJ databases">
        <title>Novel species of genus Flectobacillus isolated from stream in China.</title>
        <authorList>
            <person name="Lu H."/>
        </authorList>
    </citation>
    <scope>NUCLEOTIDE SEQUENCE [LARGE SCALE GENOMIC DNA]</scope>
    <source>
        <strain evidence="9 10">KCTC 42575</strain>
    </source>
</reference>
<feature type="domain" description="ABC3 transporter permease C-terminal" evidence="8">
    <location>
        <begin position="261"/>
        <end position="372"/>
    </location>
</feature>
<name>A0ABT6YCB5_9BACT</name>
<evidence type="ECO:0000313" key="9">
    <source>
        <dbReference type="EMBL" id="MDI9860758.1"/>
    </source>
</evidence>
<dbReference type="RefSeq" id="WP_283345373.1">
    <property type="nucleotide sequence ID" value="NZ_JASHIF010000012.1"/>
</dbReference>
<comment type="subcellular location">
    <subcellularLocation>
        <location evidence="1">Cell membrane</location>
        <topology evidence="1">Multi-pass membrane protein</topology>
    </subcellularLocation>
</comment>
<dbReference type="Pfam" id="PF02687">
    <property type="entry name" value="FtsX"/>
    <property type="match status" value="1"/>
</dbReference>
<accession>A0ABT6YCB5</accession>
<dbReference type="InterPro" id="IPR003838">
    <property type="entry name" value="ABC3_permease_C"/>
</dbReference>
<gene>
    <name evidence="9" type="ORF">QM524_16195</name>
</gene>
<proteinExistence type="predicted"/>
<feature type="transmembrane region" description="Helical" evidence="7">
    <location>
        <begin position="304"/>
        <end position="326"/>
    </location>
</feature>
<organism evidence="9 10">
    <name type="scientific">Flectobacillus roseus</name>
    <dbReference type="NCBI Taxonomy" id="502259"/>
    <lineage>
        <taxon>Bacteria</taxon>
        <taxon>Pseudomonadati</taxon>
        <taxon>Bacteroidota</taxon>
        <taxon>Cytophagia</taxon>
        <taxon>Cytophagales</taxon>
        <taxon>Flectobacillaceae</taxon>
        <taxon>Flectobacillus</taxon>
    </lineage>
</organism>
<dbReference type="PANTHER" id="PTHR43738:SF1">
    <property type="entry name" value="HEMIN TRANSPORT SYSTEM PERMEASE PROTEIN HRTB-RELATED"/>
    <property type="match status" value="1"/>
</dbReference>
<keyword evidence="6 7" id="KW-0472">Membrane</keyword>
<dbReference type="EMBL" id="JASHIF010000012">
    <property type="protein sequence ID" value="MDI9860758.1"/>
    <property type="molecule type" value="Genomic_DNA"/>
</dbReference>
<protein>
    <submittedName>
        <fullName evidence="9">FtsX-like permease family protein</fullName>
    </submittedName>
</protein>
<evidence type="ECO:0000256" key="1">
    <source>
        <dbReference type="ARBA" id="ARBA00004651"/>
    </source>
</evidence>
<dbReference type="InterPro" id="IPR051125">
    <property type="entry name" value="ABC-4/HrtB_transporter"/>
</dbReference>
<feature type="transmembrane region" description="Helical" evidence="7">
    <location>
        <begin position="20"/>
        <end position="48"/>
    </location>
</feature>
<keyword evidence="10" id="KW-1185">Reference proteome</keyword>
<sequence length="379" mass="41024">MILTAFKFIKYDTAKSIGVIVGIVISIFLIGQQIGILGFLTGLMGGLVENSRKDIAQIWVIDNITRNANELGKLDERYVREIRSVDGVANTYPVVISNGLVKFKNGKTASVLLIGSEAPVFVAGPNPVKVFKGKINDLAQDQAMSAEFFDQKTFDAALEVGTRVEINGKEAEVRLQTKNARGFAGAFFYTTLSKARYYGGFPENKVSIVAIQVKPGYDVASVIKSINTKFYGIRAWDANELQASTISFITISSNIGTSVGSLVVFAIISGFFIIGLTLYSAALDRIKDYGTLKAIGATNSYVRNLILLQSFFFAIIGFAIAFALLIGFKKGVENAGLAINYSTWEILGLFVITLFISMGGSLFAIKKINGVEPASVFRG</sequence>
<keyword evidence="5 7" id="KW-1133">Transmembrane helix</keyword>